<comment type="caution">
    <text evidence="1">The sequence shown here is derived from an EMBL/GenBank/DDBJ whole genome shotgun (WGS) entry which is preliminary data.</text>
</comment>
<accession>A0A420E386</accession>
<evidence type="ECO:0000313" key="1">
    <source>
        <dbReference type="EMBL" id="RKF04552.1"/>
    </source>
</evidence>
<organism evidence="1 2">
    <name type="scientific">Tenacibaculum lutimaris</name>
    <dbReference type="NCBI Taxonomy" id="285258"/>
    <lineage>
        <taxon>Bacteria</taxon>
        <taxon>Pseudomonadati</taxon>
        <taxon>Bacteroidota</taxon>
        <taxon>Flavobacteriia</taxon>
        <taxon>Flavobacteriales</taxon>
        <taxon>Flavobacteriaceae</taxon>
        <taxon>Tenacibaculum</taxon>
    </lineage>
</organism>
<proteinExistence type="predicted"/>
<dbReference type="EMBL" id="RAQM01000007">
    <property type="protein sequence ID" value="RKF04552.1"/>
    <property type="molecule type" value="Genomic_DNA"/>
</dbReference>
<evidence type="ECO:0000313" key="2">
    <source>
        <dbReference type="Proteomes" id="UP000285780"/>
    </source>
</evidence>
<sequence>MNYGEKFVDSFNEKFEEICIHAKEKFESCYDTNYSFRKVELMIVNSLGDEKSKIEKSIDLNQEVFDKCHNHLNWFTANYTSDVSVSLINDEVREEFLRQIKKESESVNYSKFIDLFSKWEAIRRYTIFVKENNSELAKKFKSKKIGDFLSVVKTKRELHSLQSLKKTKKEIERSNYDLTENEKLILLHVLMHRFVKEDYKKPSPVYFRVLSLTSGVLNEDDFNRATTGNKKYDYFLSGKNVSKKSDYDKNKMIDEIIRKIEDINNISSFISCLKMYKIKK</sequence>
<dbReference type="Proteomes" id="UP000285780">
    <property type="component" value="Unassembled WGS sequence"/>
</dbReference>
<keyword evidence="2" id="KW-1185">Reference proteome</keyword>
<name>A0A420E386_9FLAO</name>
<gene>
    <name evidence="1" type="ORF">C8N26_1224</name>
</gene>
<protein>
    <submittedName>
        <fullName evidence="1">Uncharacterized protein</fullName>
    </submittedName>
</protein>
<reference evidence="1 2" key="1">
    <citation type="submission" date="2018-09" db="EMBL/GenBank/DDBJ databases">
        <title>Genomic Encyclopedia of Archaeal and Bacterial Type Strains, Phase II (KMG-II): from individual species to whole genera.</title>
        <authorList>
            <person name="Goeker M."/>
        </authorList>
    </citation>
    <scope>NUCLEOTIDE SEQUENCE [LARGE SCALE GENOMIC DNA]</scope>
    <source>
        <strain evidence="1 2">DSM 16505</strain>
    </source>
</reference>
<dbReference type="RefSeq" id="WP_120186477.1">
    <property type="nucleotide sequence ID" value="NZ_RAQM01000007.1"/>
</dbReference>
<dbReference type="AlphaFoldDB" id="A0A420E386"/>